<dbReference type="CDD" id="cd13310">
    <property type="entry name" value="PH_RalGPS1_2"/>
    <property type="match status" value="1"/>
</dbReference>
<dbReference type="InParanoid" id="A0A139WKN5"/>
<feature type="compositionally biased region" description="Basic and acidic residues" evidence="3">
    <location>
        <begin position="22"/>
        <end position="34"/>
    </location>
</feature>
<dbReference type="InterPro" id="IPR001895">
    <property type="entry name" value="RASGEF_cat_dom"/>
</dbReference>
<sequence>MMRYSEIPRDISGDSLTALKIPESRKQDSFRTSDIDGDSVSLSSSTSHDRFPSEIRFRKISTPAVSSGPGPPFTYYNYGISPEDFASQLTLLDLPVFLNIQPDELTSCAWNKKNKLTMAPNVVAFTRRFNHVSFWTVQEILSGPTPKQRAEILAFFVRIAKKLYDLNNLHSLFAMISALQSASIYRLSKTWTCLSKKDKQTFDKLAEVFSDADNWSNLRRHIESLKLPCIPYLGLYLTDLVYIDMAHPHSGGLESQQRTLKMNNILRVISNYQHSDYSHLTAIPHIQDYLNSIRYIEELQKFVEDDQYKLSLKLEPLSPAPSSSSCSSKESVIADAAAIASLNLSPAKASSGSLRLHAVTSGSKFIPGHRKCRSLGTNIFSKSHQVGSFDPKDLPKTLHLLDDSELEDSSRNLHLLHADLPSPTIDLSLQASQNTAENSMLLTRLAEDSLGTEDQVCTMQGCVRRKTVLKEGRKPTVTSWQRYWLQIWTTSLVYFSPKSFKGHQRSDFKREPCKLVPLMGCQIILGDNSVQQDCFQIIDHHRGNIYKYRAGTKSLAEKWCRHLQQAANGEQTPLPSNLMSFE</sequence>
<dbReference type="CDD" id="cd00155">
    <property type="entry name" value="RasGEF"/>
    <property type="match status" value="1"/>
</dbReference>
<proteinExistence type="predicted"/>
<dbReference type="EMBL" id="KQ971328">
    <property type="protein sequence ID" value="KYB28381.1"/>
    <property type="molecule type" value="Genomic_DNA"/>
</dbReference>
<evidence type="ECO:0000256" key="2">
    <source>
        <dbReference type="PROSITE-ProRule" id="PRU00168"/>
    </source>
</evidence>
<dbReference type="InterPro" id="IPR036964">
    <property type="entry name" value="RASGEF_cat_dom_sf"/>
</dbReference>
<dbReference type="GO" id="GO:0007264">
    <property type="term" value="P:small GTPase-mediated signal transduction"/>
    <property type="evidence" value="ECO:0007669"/>
    <property type="project" value="InterPro"/>
</dbReference>
<evidence type="ECO:0000259" key="5">
    <source>
        <dbReference type="PROSITE" id="PS50009"/>
    </source>
</evidence>
<evidence type="ECO:0000313" key="7">
    <source>
        <dbReference type="Proteomes" id="UP000007266"/>
    </source>
</evidence>
<dbReference type="PROSITE" id="PS50009">
    <property type="entry name" value="RASGEF_CAT"/>
    <property type="match status" value="1"/>
</dbReference>
<name>A0A139WKN5_TRICA</name>
<protein>
    <submittedName>
        <fullName evidence="6">Ras-specific guanine nucleotide-releasing factor RalGPS1-like Protein</fullName>
    </submittedName>
</protein>
<dbReference type="SMART" id="SM00147">
    <property type="entry name" value="RasGEF"/>
    <property type="match status" value="1"/>
</dbReference>
<dbReference type="InterPro" id="IPR001849">
    <property type="entry name" value="PH_domain"/>
</dbReference>
<dbReference type="SUPFAM" id="SSF50729">
    <property type="entry name" value="PH domain-like"/>
    <property type="match status" value="1"/>
</dbReference>
<dbReference type="GO" id="GO:0005085">
    <property type="term" value="F:guanyl-nucleotide exchange factor activity"/>
    <property type="evidence" value="ECO:0007669"/>
    <property type="project" value="UniProtKB-KW"/>
</dbReference>
<organism evidence="6 7">
    <name type="scientific">Tribolium castaneum</name>
    <name type="common">Red flour beetle</name>
    <dbReference type="NCBI Taxonomy" id="7070"/>
    <lineage>
        <taxon>Eukaryota</taxon>
        <taxon>Metazoa</taxon>
        <taxon>Ecdysozoa</taxon>
        <taxon>Arthropoda</taxon>
        <taxon>Hexapoda</taxon>
        <taxon>Insecta</taxon>
        <taxon>Pterygota</taxon>
        <taxon>Neoptera</taxon>
        <taxon>Endopterygota</taxon>
        <taxon>Coleoptera</taxon>
        <taxon>Polyphaga</taxon>
        <taxon>Cucujiformia</taxon>
        <taxon>Tenebrionidae</taxon>
        <taxon>Tenebrionidae incertae sedis</taxon>
        <taxon>Tribolium</taxon>
    </lineage>
</organism>
<dbReference type="Gene3D" id="1.10.840.10">
    <property type="entry name" value="Ras guanine-nucleotide exchange factors catalytic domain"/>
    <property type="match status" value="1"/>
</dbReference>
<dbReference type="Proteomes" id="UP000007266">
    <property type="component" value="Linkage group 3"/>
</dbReference>
<keyword evidence="1 2" id="KW-0344">Guanine-nucleotide releasing factor</keyword>
<evidence type="ECO:0000313" key="6">
    <source>
        <dbReference type="EMBL" id="KYB28381.1"/>
    </source>
</evidence>
<feature type="domain" description="PH" evidence="4">
    <location>
        <begin position="467"/>
        <end position="568"/>
    </location>
</feature>
<dbReference type="InterPro" id="IPR023578">
    <property type="entry name" value="Ras_GEF_dom_sf"/>
</dbReference>
<evidence type="ECO:0000259" key="4">
    <source>
        <dbReference type="PROSITE" id="PS50003"/>
    </source>
</evidence>
<dbReference type="InterPro" id="IPR008937">
    <property type="entry name" value="Ras-like_GEF"/>
</dbReference>
<evidence type="ECO:0000256" key="1">
    <source>
        <dbReference type="ARBA" id="ARBA00022658"/>
    </source>
</evidence>
<feature type="region of interest" description="Disordered" evidence="3">
    <location>
        <begin position="22"/>
        <end position="48"/>
    </location>
</feature>
<gene>
    <name evidence="6" type="primary">AUGUSTUS-3.0.2_02561</name>
    <name evidence="6" type="ORF">TcasGA2_TC002561</name>
</gene>
<dbReference type="SUPFAM" id="SSF48366">
    <property type="entry name" value="Ras GEF"/>
    <property type="match status" value="1"/>
</dbReference>
<dbReference type="AlphaFoldDB" id="A0A139WKN5"/>
<dbReference type="Pfam" id="PF00169">
    <property type="entry name" value="PH"/>
    <property type="match status" value="1"/>
</dbReference>
<dbReference type="InterPro" id="IPR011993">
    <property type="entry name" value="PH-like_dom_sf"/>
</dbReference>
<evidence type="ECO:0000256" key="3">
    <source>
        <dbReference type="SAM" id="MobiDB-lite"/>
    </source>
</evidence>
<accession>A0A139WKN5</accession>
<reference evidence="6 7" key="1">
    <citation type="journal article" date="2008" name="Nature">
        <title>The genome of the model beetle and pest Tribolium castaneum.</title>
        <authorList>
            <consortium name="Tribolium Genome Sequencing Consortium"/>
            <person name="Richards S."/>
            <person name="Gibbs R.A."/>
            <person name="Weinstock G.M."/>
            <person name="Brown S.J."/>
            <person name="Denell R."/>
            <person name="Beeman R.W."/>
            <person name="Gibbs R."/>
            <person name="Beeman R.W."/>
            <person name="Brown S.J."/>
            <person name="Bucher G."/>
            <person name="Friedrich M."/>
            <person name="Grimmelikhuijzen C.J."/>
            <person name="Klingler M."/>
            <person name="Lorenzen M."/>
            <person name="Richards S."/>
            <person name="Roth S."/>
            <person name="Schroder R."/>
            <person name="Tautz D."/>
            <person name="Zdobnov E.M."/>
            <person name="Muzny D."/>
            <person name="Gibbs R.A."/>
            <person name="Weinstock G.M."/>
            <person name="Attaway T."/>
            <person name="Bell S."/>
            <person name="Buhay C.J."/>
            <person name="Chandrabose M.N."/>
            <person name="Chavez D."/>
            <person name="Clerk-Blankenburg K.P."/>
            <person name="Cree A."/>
            <person name="Dao M."/>
            <person name="Davis C."/>
            <person name="Chacko J."/>
            <person name="Dinh H."/>
            <person name="Dugan-Rocha S."/>
            <person name="Fowler G."/>
            <person name="Garner T.T."/>
            <person name="Garnes J."/>
            <person name="Gnirke A."/>
            <person name="Hawes A."/>
            <person name="Hernandez J."/>
            <person name="Hines S."/>
            <person name="Holder M."/>
            <person name="Hume J."/>
            <person name="Jhangiani S.N."/>
            <person name="Joshi V."/>
            <person name="Khan Z.M."/>
            <person name="Jackson L."/>
            <person name="Kovar C."/>
            <person name="Kowis A."/>
            <person name="Lee S."/>
            <person name="Lewis L.R."/>
            <person name="Margolis J."/>
            <person name="Morgan M."/>
            <person name="Nazareth L.V."/>
            <person name="Nguyen N."/>
            <person name="Okwuonu G."/>
            <person name="Parker D."/>
            <person name="Richards S."/>
            <person name="Ruiz S.J."/>
            <person name="Santibanez J."/>
            <person name="Savard J."/>
            <person name="Scherer S.E."/>
            <person name="Schneider B."/>
            <person name="Sodergren E."/>
            <person name="Tautz D."/>
            <person name="Vattahil S."/>
            <person name="Villasana D."/>
            <person name="White C.S."/>
            <person name="Wright R."/>
            <person name="Park Y."/>
            <person name="Beeman R.W."/>
            <person name="Lord J."/>
            <person name="Oppert B."/>
            <person name="Lorenzen M."/>
            <person name="Brown S."/>
            <person name="Wang L."/>
            <person name="Savard J."/>
            <person name="Tautz D."/>
            <person name="Richards S."/>
            <person name="Weinstock G."/>
            <person name="Gibbs R.A."/>
            <person name="Liu Y."/>
            <person name="Worley K."/>
            <person name="Weinstock G."/>
            <person name="Elsik C.G."/>
            <person name="Reese J.T."/>
            <person name="Elhaik E."/>
            <person name="Landan G."/>
            <person name="Graur D."/>
            <person name="Arensburger P."/>
            <person name="Atkinson P."/>
            <person name="Beeman R.W."/>
            <person name="Beidler J."/>
            <person name="Brown S.J."/>
            <person name="Demuth J.P."/>
            <person name="Drury D.W."/>
            <person name="Du Y.Z."/>
            <person name="Fujiwara H."/>
            <person name="Lorenzen M."/>
            <person name="Maselli V."/>
            <person name="Osanai M."/>
            <person name="Park Y."/>
            <person name="Robertson H.M."/>
            <person name="Tu Z."/>
            <person name="Wang J.J."/>
            <person name="Wang S."/>
            <person name="Richards S."/>
            <person name="Song H."/>
            <person name="Zhang L."/>
            <person name="Sodergren E."/>
            <person name="Werner D."/>
            <person name="Stanke M."/>
            <person name="Morgenstern B."/>
            <person name="Solovyev V."/>
            <person name="Kosarev P."/>
            <person name="Brown G."/>
            <person name="Chen H.C."/>
            <person name="Ermolaeva O."/>
            <person name="Hlavina W."/>
            <person name="Kapustin Y."/>
            <person name="Kiryutin B."/>
            <person name="Kitts P."/>
            <person name="Maglott D."/>
            <person name="Pruitt K."/>
            <person name="Sapojnikov V."/>
            <person name="Souvorov A."/>
            <person name="Mackey A.J."/>
            <person name="Waterhouse R.M."/>
            <person name="Wyder S."/>
            <person name="Zdobnov E.M."/>
            <person name="Zdobnov E.M."/>
            <person name="Wyder S."/>
            <person name="Kriventseva E.V."/>
            <person name="Kadowaki T."/>
            <person name="Bork P."/>
            <person name="Aranda M."/>
            <person name="Bao R."/>
            <person name="Beermann A."/>
            <person name="Berns N."/>
            <person name="Bolognesi R."/>
            <person name="Bonneton F."/>
            <person name="Bopp D."/>
            <person name="Brown S.J."/>
            <person name="Bucher G."/>
            <person name="Butts T."/>
            <person name="Chaumot A."/>
            <person name="Denell R.E."/>
            <person name="Ferrier D.E."/>
            <person name="Friedrich M."/>
            <person name="Gordon C.M."/>
            <person name="Jindra M."/>
            <person name="Klingler M."/>
            <person name="Lan Q."/>
            <person name="Lattorff H.M."/>
            <person name="Laudet V."/>
            <person name="von Levetsow C."/>
            <person name="Liu Z."/>
            <person name="Lutz R."/>
            <person name="Lynch J.A."/>
            <person name="da Fonseca R.N."/>
            <person name="Posnien N."/>
            <person name="Reuter R."/>
            <person name="Roth S."/>
            <person name="Savard J."/>
            <person name="Schinko J.B."/>
            <person name="Schmitt C."/>
            <person name="Schoppmeier M."/>
            <person name="Schroder R."/>
            <person name="Shippy T.D."/>
            <person name="Simonnet F."/>
            <person name="Marques-Souza H."/>
            <person name="Tautz D."/>
            <person name="Tomoyasu Y."/>
            <person name="Trauner J."/>
            <person name="Van der Zee M."/>
            <person name="Vervoort M."/>
            <person name="Wittkopp N."/>
            <person name="Wimmer E.A."/>
            <person name="Yang X."/>
            <person name="Jones A.K."/>
            <person name="Sattelle D.B."/>
            <person name="Ebert P.R."/>
            <person name="Nelson D."/>
            <person name="Scott J.G."/>
            <person name="Beeman R.W."/>
            <person name="Muthukrishnan S."/>
            <person name="Kramer K.J."/>
            <person name="Arakane Y."/>
            <person name="Beeman R.W."/>
            <person name="Zhu Q."/>
            <person name="Hogenkamp D."/>
            <person name="Dixit R."/>
            <person name="Oppert B."/>
            <person name="Jiang H."/>
            <person name="Zou Z."/>
            <person name="Marshall J."/>
            <person name="Elpidina E."/>
            <person name="Vinokurov K."/>
            <person name="Oppert C."/>
            <person name="Zou Z."/>
            <person name="Evans J."/>
            <person name="Lu Z."/>
            <person name="Zhao P."/>
            <person name="Sumathipala N."/>
            <person name="Altincicek B."/>
            <person name="Vilcinskas A."/>
            <person name="Williams M."/>
            <person name="Hultmark D."/>
            <person name="Hetru C."/>
            <person name="Jiang H."/>
            <person name="Grimmelikhuijzen C.J."/>
            <person name="Hauser F."/>
            <person name="Cazzamali G."/>
            <person name="Williamson M."/>
            <person name="Park Y."/>
            <person name="Li B."/>
            <person name="Tanaka Y."/>
            <person name="Predel R."/>
            <person name="Neupert S."/>
            <person name="Schachtner J."/>
            <person name="Verleyen P."/>
            <person name="Raible F."/>
            <person name="Bork P."/>
            <person name="Friedrich M."/>
            <person name="Walden K.K."/>
            <person name="Robertson H.M."/>
            <person name="Angeli S."/>
            <person name="Foret S."/>
            <person name="Bucher G."/>
            <person name="Schuetz S."/>
            <person name="Maleszka R."/>
            <person name="Wimmer E.A."/>
            <person name="Beeman R.W."/>
            <person name="Lorenzen M."/>
            <person name="Tomoyasu Y."/>
            <person name="Miller S.C."/>
            <person name="Grossmann D."/>
            <person name="Bucher G."/>
        </authorList>
    </citation>
    <scope>NUCLEOTIDE SEQUENCE [LARGE SCALE GENOMIC DNA]</scope>
    <source>
        <strain evidence="6 7">Georgia GA2</strain>
    </source>
</reference>
<feature type="domain" description="Ras-GEF" evidence="5">
    <location>
        <begin position="81"/>
        <end position="317"/>
    </location>
</feature>
<dbReference type="SMART" id="SM00233">
    <property type="entry name" value="PH"/>
    <property type="match status" value="1"/>
</dbReference>
<keyword evidence="7" id="KW-1185">Reference proteome</keyword>
<dbReference type="Pfam" id="PF00617">
    <property type="entry name" value="RasGEF"/>
    <property type="match status" value="1"/>
</dbReference>
<dbReference type="PROSITE" id="PS50003">
    <property type="entry name" value="PH_DOMAIN"/>
    <property type="match status" value="1"/>
</dbReference>
<dbReference type="Gene3D" id="2.30.29.30">
    <property type="entry name" value="Pleckstrin-homology domain (PH domain)/Phosphotyrosine-binding domain (PTB)"/>
    <property type="match status" value="1"/>
</dbReference>
<dbReference type="PANTHER" id="PTHR23113:SF368">
    <property type="entry name" value="CELL DIVISION CONTROL PROTEIN 25"/>
    <property type="match status" value="1"/>
</dbReference>
<dbReference type="PANTHER" id="PTHR23113">
    <property type="entry name" value="GUANINE NUCLEOTIDE EXCHANGE FACTOR"/>
    <property type="match status" value="1"/>
</dbReference>
<reference evidence="6 7" key="2">
    <citation type="journal article" date="2010" name="Nucleic Acids Res.">
        <title>BeetleBase in 2010: revisions to provide comprehensive genomic information for Tribolium castaneum.</title>
        <authorList>
            <person name="Kim H.S."/>
            <person name="Murphy T."/>
            <person name="Xia J."/>
            <person name="Caragea D."/>
            <person name="Park Y."/>
            <person name="Beeman R.W."/>
            <person name="Lorenzen M.D."/>
            <person name="Butcher S."/>
            <person name="Manak J.R."/>
            <person name="Brown S.J."/>
        </authorList>
    </citation>
    <scope>GENOME REANNOTATION</scope>
    <source>
        <strain evidence="6 7">Georgia GA2</strain>
    </source>
</reference>
<dbReference type="FunCoup" id="A0A139WKN5">
    <property type="interactions" value="552"/>
</dbReference>